<proteinExistence type="predicted"/>
<dbReference type="Proteomes" id="UP000887565">
    <property type="component" value="Unplaced"/>
</dbReference>
<sequence length="99" mass="11704">MKLKIQMRILFKDKINKYAEKRMRNTYLAIRADERQNYGQLNWFLLGSVYCNVPSKYDATVYLVTNSNSENANIIMPNKVLIPPLKTGTNMWFNVIRIR</sequence>
<keyword evidence="1" id="KW-1185">Reference proteome</keyword>
<evidence type="ECO:0000313" key="1">
    <source>
        <dbReference type="Proteomes" id="UP000887565"/>
    </source>
</evidence>
<name>A0A915JH01_ROMCU</name>
<dbReference type="AlphaFoldDB" id="A0A915JH01"/>
<dbReference type="WBParaSite" id="nRc.2.0.1.t25298-RA">
    <property type="protein sequence ID" value="nRc.2.0.1.t25298-RA"/>
    <property type="gene ID" value="nRc.2.0.1.g25298"/>
</dbReference>
<accession>A0A915JH01</accession>
<protein>
    <submittedName>
        <fullName evidence="2">Uncharacterized protein</fullName>
    </submittedName>
</protein>
<organism evidence="1 2">
    <name type="scientific">Romanomermis culicivorax</name>
    <name type="common">Nematode worm</name>
    <dbReference type="NCBI Taxonomy" id="13658"/>
    <lineage>
        <taxon>Eukaryota</taxon>
        <taxon>Metazoa</taxon>
        <taxon>Ecdysozoa</taxon>
        <taxon>Nematoda</taxon>
        <taxon>Enoplea</taxon>
        <taxon>Dorylaimia</taxon>
        <taxon>Mermithida</taxon>
        <taxon>Mermithoidea</taxon>
        <taxon>Mermithidae</taxon>
        <taxon>Romanomermis</taxon>
    </lineage>
</organism>
<reference evidence="2" key="1">
    <citation type="submission" date="2022-11" db="UniProtKB">
        <authorList>
            <consortium name="WormBaseParasite"/>
        </authorList>
    </citation>
    <scope>IDENTIFICATION</scope>
</reference>
<evidence type="ECO:0000313" key="2">
    <source>
        <dbReference type="WBParaSite" id="nRc.2.0.1.t25298-RA"/>
    </source>
</evidence>